<evidence type="ECO:0000313" key="2">
    <source>
        <dbReference type="Proteomes" id="UP000756346"/>
    </source>
</evidence>
<comment type="caution">
    <text evidence="1">The sequence shown here is derived from an EMBL/GenBank/DDBJ whole genome shotgun (WGS) entry which is preliminary data.</text>
</comment>
<name>A0A9P9BJ77_9PEZI</name>
<dbReference type="GeneID" id="70185332"/>
<dbReference type="RefSeq" id="XP_046005323.1">
    <property type="nucleotide sequence ID" value="XM_046155786.1"/>
</dbReference>
<sequence>MPRHRLIYTGWGEDSLVAGLLCRVAPAKSPTELCHTHTQVMVYCDVCSRATQARTLRQ</sequence>
<dbReference type="Proteomes" id="UP000756346">
    <property type="component" value="Unassembled WGS sequence"/>
</dbReference>
<reference evidence="1" key="1">
    <citation type="journal article" date="2021" name="Nat. Commun.">
        <title>Genetic determinants of endophytism in the Arabidopsis root mycobiome.</title>
        <authorList>
            <person name="Mesny F."/>
            <person name="Miyauchi S."/>
            <person name="Thiergart T."/>
            <person name="Pickel B."/>
            <person name="Atanasova L."/>
            <person name="Karlsson M."/>
            <person name="Huettel B."/>
            <person name="Barry K.W."/>
            <person name="Haridas S."/>
            <person name="Chen C."/>
            <person name="Bauer D."/>
            <person name="Andreopoulos W."/>
            <person name="Pangilinan J."/>
            <person name="LaButti K."/>
            <person name="Riley R."/>
            <person name="Lipzen A."/>
            <person name="Clum A."/>
            <person name="Drula E."/>
            <person name="Henrissat B."/>
            <person name="Kohler A."/>
            <person name="Grigoriev I.V."/>
            <person name="Martin F.M."/>
            <person name="Hacquard S."/>
        </authorList>
    </citation>
    <scope>NUCLEOTIDE SEQUENCE</scope>
    <source>
        <strain evidence="1">MPI-CAGE-CH-0230</strain>
    </source>
</reference>
<organism evidence="1 2">
    <name type="scientific">Microdochium trichocladiopsis</name>
    <dbReference type="NCBI Taxonomy" id="1682393"/>
    <lineage>
        <taxon>Eukaryota</taxon>
        <taxon>Fungi</taxon>
        <taxon>Dikarya</taxon>
        <taxon>Ascomycota</taxon>
        <taxon>Pezizomycotina</taxon>
        <taxon>Sordariomycetes</taxon>
        <taxon>Xylariomycetidae</taxon>
        <taxon>Xylariales</taxon>
        <taxon>Microdochiaceae</taxon>
        <taxon>Microdochium</taxon>
    </lineage>
</organism>
<proteinExistence type="predicted"/>
<dbReference type="AlphaFoldDB" id="A0A9P9BJ77"/>
<accession>A0A9P9BJ77</accession>
<protein>
    <submittedName>
        <fullName evidence="1">Uncharacterized protein</fullName>
    </submittedName>
</protein>
<dbReference type="EMBL" id="JAGTJQ010000013">
    <property type="protein sequence ID" value="KAH7014356.1"/>
    <property type="molecule type" value="Genomic_DNA"/>
</dbReference>
<gene>
    <name evidence="1" type="ORF">B0I36DRAFT_338602</name>
</gene>
<evidence type="ECO:0000313" key="1">
    <source>
        <dbReference type="EMBL" id="KAH7014356.1"/>
    </source>
</evidence>
<keyword evidence="2" id="KW-1185">Reference proteome</keyword>